<dbReference type="InterPro" id="IPR044281">
    <property type="entry name" value="IMP4/RPF1"/>
</dbReference>
<gene>
    <name evidence="3" type="ORF">CBR_g19066</name>
</gene>
<dbReference type="Gramene" id="GBG74658">
    <property type="protein sequence ID" value="GBG74658"/>
    <property type="gene ID" value="CBR_g19066"/>
</dbReference>
<dbReference type="STRING" id="69332.A0A388KXB2"/>
<dbReference type="GO" id="GO:0000460">
    <property type="term" value="P:maturation of 5.8S rRNA"/>
    <property type="evidence" value="ECO:0007669"/>
    <property type="project" value="TreeGrafter"/>
</dbReference>
<protein>
    <recommendedName>
        <fullName evidence="2">Brix domain-containing protein</fullName>
    </recommendedName>
</protein>
<comment type="caution">
    <text evidence="3">The sequence shown here is derived from an EMBL/GenBank/DDBJ whole genome shotgun (WGS) entry which is preliminary data.</text>
</comment>
<feature type="domain" description="Brix" evidence="2">
    <location>
        <begin position="87"/>
        <end position="260"/>
    </location>
</feature>
<dbReference type="SMART" id="SM00879">
    <property type="entry name" value="Brix"/>
    <property type="match status" value="1"/>
</dbReference>
<evidence type="ECO:0000313" key="3">
    <source>
        <dbReference type="EMBL" id="GBG74658.1"/>
    </source>
</evidence>
<dbReference type="GO" id="GO:0005730">
    <property type="term" value="C:nucleolus"/>
    <property type="evidence" value="ECO:0007669"/>
    <property type="project" value="TreeGrafter"/>
</dbReference>
<accession>A0A388KXB2</accession>
<dbReference type="PROSITE" id="PS50833">
    <property type="entry name" value="BRIX"/>
    <property type="match status" value="1"/>
</dbReference>
<sequence length="283" mass="33007">MAKRKERDDDADDAPRESARLRPSIVKDKTKRSELMAKLRREKTKEKKKRIKERNKAEEEAIALGEELLQDEEADEFAAHFNRVQTPRVLITTCPHPHKVVYPFIGELLCVIPDAIYYRRAGYPLKKIVEYATNGDFTAMIVIHENRNRINGMLIISLPEGPTAHFRVSSVVLGKKIKGHGRPTHHKPELILNNFDTRLGHRLGRMIASLFPQDPQFRGRRSVTFHNQRDFIFFRHHRFIQECGPRFTLKLMSIQKGTFDTKHGEFEWIRKASLGNGRKQFYL</sequence>
<dbReference type="OMA" id="MIVIHEN"/>
<feature type="compositionally biased region" description="Basic and acidic residues" evidence="1">
    <location>
        <begin position="1"/>
        <end position="45"/>
    </location>
</feature>
<dbReference type="OrthoDB" id="10253204at2759"/>
<dbReference type="PANTHER" id="PTHR22734:SF3">
    <property type="entry name" value="RIBOSOME PRODUCTION FACTOR 1"/>
    <property type="match status" value="1"/>
</dbReference>
<reference evidence="3 4" key="1">
    <citation type="journal article" date="2018" name="Cell">
        <title>The Chara Genome: Secondary Complexity and Implications for Plant Terrestrialization.</title>
        <authorList>
            <person name="Nishiyama T."/>
            <person name="Sakayama H."/>
            <person name="Vries J.D."/>
            <person name="Buschmann H."/>
            <person name="Saint-Marcoux D."/>
            <person name="Ullrich K.K."/>
            <person name="Haas F.B."/>
            <person name="Vanderstraeten L."/>
            <person name="Becker D."/>
            <person name="Lang D."/>
            <person name="Vosolsobe S."/>
            <person name="Rombauts S."/>
            <person name="Wilhelmsson P.K.I."/>
            <person name="Janitza P."/>
            <person name="Kern R."/>
            <person name="Heyl A."/>
            <person name="Rumpler F."/>
            <person name="Villalobos L.I.A.C."/>
            <person name="Clay J.M."/>
            <person name="Skokan R."/>
            <person name="Toyoda A."/>
            <person name="Suzuki Y."/>
            <person name="Kagoshima H."/>
            <person name="Schijlen E."/>
            <person name="Tajeshwar N."/>
            <person name="Catarino B."/>
            <person name="Hetherington A.J."/>
            <person name="Saltykova A."/>
            <person name="Bonnot C."/>
            <person name="Breuninger H."/>
            <person name="Symeonidi A."/>
            <person name="Radhakrishnan G.V."/>
            <person name="Van Nieuwerburgh F."/>
            <person name="Deforce D."/>
            <person name="Chang C."/>
            <person name="Karol K.G."/>
            <person name="Hedrich R."/>
            <person name="Ulvskov P."/>
            <person name="Glockner G."/>
            <person name="Delwiche C.F."/>
            <person name="Petrasek J."/>
            <person name="Van de Peer Y."/>
            <person name="Friml J."/>
            <person name="Beilby M."/>
            <person name="Dolan L."/>
            <person name="Kohara Y."/>
            <person name="Sugano S."/>
            <person name="Fujiyama A."/>
            <person name="Delaux P.-M."/>
            <person name="Quint M."/>
            <person name="TheiBen G."/>
            <person name="Hagemann M."/>
            <person name="Harholt J."/>
            <person name="Dunand C."/>
            <person name="Zachgo S."/>
            <person name="Langdale J."/>
            <person name="Maumus F."/>
            <person name="Straeten D.V.D."/>
            <person name="Gould S.B."/>
            <person name="Rensing S.A."/>
        </authorList>
    </citation>
    <scope>NUCLEOTIDE SEQUENCE [LARGE SCALE GENOMIC DNA]</scope>
    <source>
        <strain evidence="3 4">S276</strain>
    </source>
</reference>
<name>A0A388KXB2_CHABU</name>
<proteinExistence type="predicted"/>
<dbReference type="AlphaFoldDB" id="A0A388KXB2"/>
<dbReference type="GO" id="GO:0042134">
    <property type="term" value="F:rRNA primary transcript binding"/>
    <property type="evidence" value="ECO:0007669"/>
    <property type="project" value="InterPro"/>
</dbReference>
<dbReference type="EMBL" id="BFEA01000208">
    <property type="protein sequence ID" value="GBG74658.1"/>
    <property type="molecule type" value="Genomic_DNA"/>
</dbReference>
<evidence type="ECO:0000256" key="1">
    <source>
        <dbReference type="SAM" id="MobiDB-lite"/>
    </source>
</evidence>
<keyword evidence="4" id="KW-1185">Reference proteome</keyword>
<dbReference type="InterPro" id="IPR007109">
    <property type="entry name" value="Brix"/>
</dbReference>
<dbReference type="Pfam" id="PF04427">
    <property type="entry name" value="Brix"/>
    <property type="match status" value="1"/>
</dbReference>
<dbReference type="SUPFAM" id="SSF52954">
    <property type="entry name" value="Class II aaRS ABD-related"/>
    <property type="match status" value="1"/>
</dbReference>
<organism evidence="3 4">
    <name type="scientific">Chara braunii</name>
    <name type="common">Braun's stonewort</name>
    <dbReference type="NCBI Taxonomy" id="69332"/>
    <lineage>
        <taxon>Eukaryota</taxon>
        <taxon>Viridiplantae</taxon>
        <taxon>Streptophyta</taxon>
        <taxon>Charophyceae</taxon>
        <taxon>Charales</taxon>
        <taxon>Characeae</taxon>
        <taxon>Chara</taxon>
    </lineage>
</organism>
<evidence type="ECO:0000259" key="2">
    <source>
        <dbReference type="PROSITE" id="PS50833"/>
    </source>
</evidence>
<dbReference type="PANTHER" id="PTHR22734">
    <property type="entry name" value="U3 SMALL NUCLEOLAR RIBONUCLEOPROTEIN PROTEIN IMP4"/>
    <property type="match status" value="1"/>
</dbReference>
<dbReference type="GO" id="GO:0000470">
    <property type="term" value="P:maturation of LSU-rRNA"/>
    <property type="evidence" value="ECO:0007669"/>
    <property type="project" value="TreeGrafter"/>
</dbReference>
<dbReference type="Gene3D" id="3.40.50.10480">
    <property type="entry name" value="Probable brix-domain ribosomal biogenesis protein"/>
    <property type="match status" value="1"/>
</dbReference>
<dbReference type="GO" id="GO:0030687">
    <property type="term" value="C:preribosome, large subunit precursor"/>
    <property type="evidence" value="ECO:0007669"/>
    <property type="project" value="TreeGrafter"/>
</dbReference>
<evidence type="ECO:0000313" key="4">
    <source>
        <dbReference type="Proteomes" id="UP000265515"/>
    </source>
</evidence>
<dbReference type="Proteomes" id="UP000265515">
    <property type="component" value="Unassembled WGS sequence"/>
</dbReference>
<feature type="region of interest" description="Disordered" evidence="1">
    <location>
        <begin position="1"/>
        <end position="56"/>
    </location>
</feature>